<evidence type="ECO:0000313" key="1">
    <source>
        <dbReference type="EMBL" id="GAS88416.1"/>
    </source>
</evidence>
<reference evidence="2" key="1">
    <citation type="journal article" date="2016" name="Genome Announc.">
        <title>Draft Genome Sequences of Five Rapidly Growing Mycobacterium Species, M. thermoresistibile, M. fortuitum subsp. acetamidolyticum, M. canariasense, M. brisbanense, and M. novocastrense.</title>
        <authorList>
            <person name="Katahira K."/>
            <person name="Ogura Y."/>
            <person name="Gotoh Y."/>
            <person name="Hayashi T."/>
        </authorList>
    </citation>
    <scope>NUCLEOTIDE SEQUENCE [LARGE SCALE GENOMIC DNA]</scope>
    <source>
        <strain evidence="2">JCM15654</strain>
    </source>
</reference>
<dbReference type="OrthoDB" id="9810277at2"/>
<dbReference type="Pfam" id="PF13671">
    <property type="entry name" value="AAA_33"/>
    <property type="match status" value="1"/>
</dbReference>
<dbReference type="SUPFAM" id="SSF56112">
    <property type="entry name" value="Protein kinase-like (PK-like)"/>
    <property type="match status" value="1"/>
</dbReference>
<dbReference type="InterPro" id="IPR011009">
    <property type="entry name" value="Kinase-like_dom_sf"/>
</dbReference>
<proteinExistence type="predicted"/>
<dbReference type="Proteomes" id="UP000069620">
    <property type="component" value="Unassembled WGS sequence"/>
</dbReference>
<keyword evidence="2" id="KW-1185">Reference proteome</keyword>
<dbReference type="InterPro" id="IPR027417">
    <property type="entry name" value="P-loop_NTPase"/>
</dbReference>
<organism evidence="1 2">
    <name type="scientific">Mycolicibacterium brisbanense</name>
    <dbReference type="NCBI Taxonomy" id="146020"/>
    <lineage>
        <taxon>Bacteria</taxon>
        <taxon>Bacillati</taxon>
        <taxon>Actinomycetota</taxon>
        <taxon>Actinomycetes</taxon>
        <taxon>Mycobacteriales</taxon>
        <taxon>Mycobacteriaceae</taxon>
        <taxon>Mycolicibacterium</taxon>
    </lineage>
</organism>
<evidence type="ECO:0000313" key="2">
    <source>
        <dbReference type="Proteomes" id="UP000069620"/>
    </source>
</evidence>
<dbReference type="InterPro" id="IPR052732">
    <property type="entry name" value="Cell-binding_unc_protein"/>
</dbReference>
<dbReference type="RefSeq" id="WP_062829048.1">
    <property type="nucleotide sequence ID" value="NZ_BCSX01000023.1"/>
</dbReference>
<gene>
    <name evidence="1" type="ORF">RMCB_2512</name>
</gene>
<dbReference type="STRING" id="146020.RMCB_2512"/>
<accession>A0A100VYU5</accession>
<sequence>MNPEIHETHTGMVVLVGDRAYKVKKPVVTDFLDFSSVERREQVCAREVELNRRLAPDSYLGVGHFDNAGQYAAEPVIIMRRYPDSLRLATMVAAGEPVEEHLARIAEILARFHDRAERSSAIDVYGTGAKITELWQENLTELRRYSGTILPEDGVAEVTSLATRYLSGRTELFAARIAERHIVDGHGDLRADDIFCLPDGPALLDCLEFDDRLRCLDRVDDAAFLVMDLEFLGREDLAATFQSQYVRLTADSAPKSLWHLYISYRAVVRAKVDCIRFGQGITDARADAQRHLDIALAHLRTGTVRLILVGGGPGTGKTTLALALSERVEADVISTDDVRRELLESGVIAGSEGVFESGLYLAENVNAVYDEVLRRAAVALAGGRTAILDGTWRNAGHRRRAREIADEYHCPTTELVCSTPLREAMDRISRRAGGTSDATPAIAAAMAGDEYAWSGSHRIDTTRSIAESVRESYEFCCQAG</sequence>
<protein>
    <recommendedName>
        <fullName evidence="3">Adenylate kinase</fullName>
    </recommendedName>
</protein>
<dbReference type="EMBL" id="BCSX01000023">
    <property type="protein sequence ID" value="GAS88416.1"/>
    <property type="molecule type" value="Genomic_DNA"/>
</dbReference>
<comment type="caution">
    <text evidence="1">The sequence shown here is derived from an EMBL/GenBank/DDBJ whole genome shotgun (WGS) entry which is preliminary data.</text>
</comment>
<dbReference type="PANTHER" id="PTHR43883:SF1">
    <property type="entry name" value="GLUCONOKINASE"/>
    <property type="match status" value="1"/>
</dbReference>
<evidence type="ECO:0008006" key="3">
    <source>
        <dbReference type="Google" id="ProtNLM"/>
    </source>
</evidence>
<dbReference type="AlphaFoldDB" id="A0A100VYU5"/>
<dbReference type="Gene3D" id="3.40.50.300">
    <property type="entry name" value="P-loop containing nucleotide triphosphate hydrolases"/>
    <property type="match status" value="1"/>
</dbReference>
<dbReference type="PANTHER" id="PTHR43883">
    <property type="entry name" value="SLR0207 PROTEIN"/>
    <property type="match status" value="1"/>
</dbReference>
<dbReference type="SUPFAM" id="SSF52540">
    <property type="entry name" value="P-loop containing nucleoside triphosphate hydrolases"/>
    <property type="match status" value="1"/>
</dbReference>
<reference evidence="2" key="2">
    <citation type="submission" date="2016-02" db="EMBL/GenBank/DDBJ databases">
        <title>Draft genome sequence of five rapidly growing Mycobacterium species.</title>
        <authorList>
            <person name="Katahira K."/>
            <person name="Gotou Y."/>
            <person name="Iida K."/>
            <person name="Ogura Y."/>
            <person name="Hayashi T."/>
        </authorList>
    </citation>
    <scope>NUCLEOTIDE SEQUENCE [LARGE SCALE GENOMIC DNA]</scope>
    <source>
        <strain evidence="2">JCM15654</strain>
    </source>
</reference>
<name>A0A100VYU5_9MYCO</name>